<comment type="similarity">
    <text evidence="3">Belongs to the Aux/IAA family.</text>
</comment>
<dbReference type="InterPro" id="IPR033389">
    <property type="entry name" value="AUX/IAA_dom"/>
</dbReference>
<evidence type="ECO:0000313" key="6">
    <source>
        <dbReference type="EMBL" id="EFJ18461.1"/>
    </source>
</evidence>
<dbReference type="GO" id="GO:0006355">
    <property type="term" value="P:regulation of DNA-templated transcription"/>
    <property type="evidence" value="ECO:0007669"/>
    <property type="project" value="InterPro"/>
</dbReference>
<name>D8SAP8_SELML</name>
<comment type="subcellular location">
    <subcellularLocation>
        <location evidence="1 3">Nucleus</location>
    </subcellularLocation>
</comment>
<sequence length="289" mass="32019">MDSNKEDHNYTGNHWTSSYAAALVNSSTSSDYGSAVAVSSSLPEAVDSLQNFDARLLQQIKAQHAVESGLLQPWQLQSIRPQTRYDHHQHYYFQLGGKSLQPPVNHPAASQAQPFGFPFLETQFHENETTSSSMPALGDGGATSSRQSLYSSQGRAAHGARGDHHDQNAQRVSSSFKQMKPRSYTKVLKLGSIGRSLNIARFNSYAELRSELARMFGLEGQLDQSSHWQLVYMDNDGDILLVGDDRWEEFVTSVRGIRIISPSEVAIYTSEEYAGTPLSTCLTKTLNMP</sequence>
<dbReference type="SUPFAM" id="SSF54277">
    <property type="entry name" value="CAD &amp; PB1 domains"/>
    <property type="match status" value="1"/>
</dbReference>
<dbReference type="Pfam" id="PF02309">
    <property type="entry name" value="AUX_IAA"/>
    <property type="match status" value="1"/>
</dbReference>
<keyword evidence="3" id="KW-0678">Repressor</keyword>
<dbReference type="PROSITE" id="PS51745">
    <property type="entry name" value="PB1"/>
    <property type="match status" value="1"/>
</dbReference>
<evidence type="ECO:0000256" key="4">
    <source>
        <dbReference type="SAM" id="MobiDB-lite"/>
    </source>
</evidence>
<organism evidence="7">
    <name type="scientific">Selaginella moellendorffii</name>
    <name type="common">Spikemoss</name>
    <dbReference type="NCBI Taxonomy" id="88036"/>
    <lineage>
        <taxon>Eukaryota</taxon>
        <taxon>Viridiplantae</taxon>
        <taxon>Streptophyta</taxon>
        <taxon>Embryophyta</taxon>
        <taxon>Tracheophyta</taxon>
        <taxon>Lycopodiopsida</taxon>
        <taxon>Selaginellales</taxon>
        <taxon>Selaginellaceae</taxon>
        <taxon>Selaginella</taxon>
    </lineage>
</organism>
<dbReference type="HOGENOM" id="CLU_964425_0_0_1"/>
<protein>
    <recommendedName>
        <fullName evidence="3">Auxin-responsive protein</fullName>
    </recommendedName>
</protein>
<dbReference type="KEGG" id="smo:SELMODRAFT_444454"/>
<evidence type="ECO:0000256" key="2">
    <source>
        <dbReference type="ARBA" id="ARBA00023294"/>
    </source>
</evidence>
<dbReference type="PANTHER" id="PTHR31384:SF179">
    <property type="entry name" value="AUXIN-RESPONSIVE PROTEIN"/>
    <property type="match status" value="1"/>
</dbReference>
<evidence type="ECO:0000259" key="5">
    <source>
        <dbReference type="PROSITE" id="PS51745"/>
    </source>
</evidence>
<dbReference type="InParanoid" id="D8SAP8"/>
<comment type="subunit">
    <text evidence="3">Homodimers and heterodimers.</text>
</comment>
<dbReference type="InterPro" id="IPR044835">
    <property type="entry name" value="ARF_plant"/>
</dbReference>
<dbReference type="Gene3D" id="3.10.20.90">
    <property type="entry name" value="Phosphatidylinositol 3-kinase Catalytic Subunit, Chain A, domain 1"/>
    <property type="match status" value="1"/>
</dbReference>
<gene>
    <name evidence="6" type="ORF">SELMODRAFT_444454</name>
</gene>
<evidence type="ECO:0000313" key="7">
    <source>
        <dbReference type="Proteomes" id="UP000001514"/>
    </source>
</evidence>
<dbReference type="EMBL" id="GL377609">
    <property type="protein sequence ID" value="EFJ18461.1"/>
    <property type="molecule type" value="Genomic_DNA"/>
</dbReference>
<dbReference type="InterPro" id="IPR053793">
    <property type="entry name" value="PB1-like"/>
</dbReference>
<evidence type="ECO:0000256" key="3">
    <source>
        <dbReference type="RuleBase" id="RU004549"/>
    </source>
</evidence>
<keyword evidence="3" id="KW-0805">Transcription regulation</keyword>
<dbReference type="GO" id="GO:0005634">
    <property type="term" value="C:nucleus"/>
    <property type="evidence" value="ECO:0007669"/>
    <property type="project" value="UniProtKB-SubCell"/>
</dbReference>
<keyword evidence="2 3" id="KW-0927">Auxin signaling pathway</keyword>
<dbReference type="AlphaFoldDB" id="D8SAP8"/>
<dbReference type="Proteomes" id="UP000001514">
    <property type="component" value="Unassembled WGS sequence"/>
</dbReference>
<dbReference type="PANTHER" id="PTHR31384">
    <property type="entry name" value="AUXIN RESPONSE FACTOR 4-RELATED"/>
    <property type="match status" value="1"/>
</dbReference>
<feature type="domain" description="PB1" evidence="5">
    <location>
        <begin position="182"/>
        <end position="264"/>
    </location>
</feature>
<accession>D8SAP8</accession>
<dbReference type="Gramene" id="EFJ18461">
    <property type="protein sequence ID" value="EFJ18461"/>
    <property type="gene ID" value="SELMODRAFT_444454"/>
</dbReference>
<keyword evidence="7" id="KW-1185">Reference proteome</keyword>
<evidence type="ECO:0000256" key="1">
    <source>
        <dbReference type="ARBA" id="ARBA00004123"/>
    </source>
</evidence>
<dbReference type="GO" id="GO:0009734">
    <property type="term" value="P:auxin-activated signaling pathway"/>
    <property type="evidence" value="ECO:0007669"/>
    <property type="project" value="UniProtKB-UniRule"/>
</dbReference>
<dbReference type="OrthoDB" id="1934346at2759"/>
<dbReference type="GO" id="GO:0003677">
    <property type="term" value="F:DNA binding"/>
    <property type="evidence" value="ECO:0007669"/>
    <property type="project" value="InterPro"/>
</dbReference>
<keyword evidence="3" id="KW-0804">Transcription</keyword>
<dbReference type="FunCoup" id="D8SAP8">
    <property type="interactions" value="2416"/>
</dbReference>
<feature type="region of interest" description="Disordered" evidence="4">
    <location>
        <begin position="128"/>
        <end position="177"/>
    </location>
</feature>
<comment type="function">
    <text evidence="3">Aux/IAA proteins are short-lived transcriptional factors that function as repressors of early auxin response genes at low auxin concentrations.</text>
</comment>
<reference evidence="6 7" key="1">
    <citation type="journal article" date="2011" name="Science">
        <title>The Selaginella genome identifies genetic changes associated with the evolution of vascular plants.</title>
        <authorList>
            <person name="Banks J.A."/>
            <person name="Nishiyama T."/>
            <person name="Hasebe M."/>
            <person name="Bowman J.L."/>
            <person name="Gribskov M."/>
            <person name="dePamphilis C."/>
            <person name="Albert V.A."/>
            <person name="Aono N."/>
            <person name="Aoyama T."/>
            <person name="Ambrose B.A."/>
            <person name="Ashton N.W."/>
            <person name="Axtell M.J."/>
            <person name="Barker E."/>
            <person name="Barker M.S."/>
            <person name="Bennetzen J.L."/>
            <person name="Bonawitz N.D."/>
            <person name="Chapple C."/>
            <person name="Cheng C."/>
            <person name="Correa L.G."/>
            <person name="Dacre M."/>
            <person name="DeBarry J."/>
            <person name="Dreyer I."/>
            <person name="Elias M."/>
            <person name="Engstrom E.M."/>
            <person name="Estelle M."/>
            <person name="Feng L."/>
            <person name="Finet C."/>
            <person name="Floyd S.K."/>
            <person name="Frommer W.B."/>
            <person name="Fujita T."/>
            <person name="Gramzow L."/>
            <person name="Gutensohn M."/>
            <person name="Harholt J."/>
            <person name="Hattori M."/>
            <person name="Heyl A."/>
            <person name="Hirai T."/>
            <person name="Hiwatashi Y."/>
            <person name="Ishikawa M."/>
            <person name="Iwata M."/>
            <person name="Karol K.G."/>
            <person name="Koehler B."/>
            <person name="Kolukisaoglu U."/>
            <person name="Kubo M."/>
            <person name="Kurata T."/>
            <person name="Lalonde S."/>
            <person name="Li K."/>
            <person name="Li Y."/>
            <person name="Litt A."/>
            <person name="Lyons E."/>
            <person name="Manning G."/>
            <person name="Maruyama T."/>
            <person name="Michael T.P."/>
            <person name="Mikami K."/>
            <person name="Miyazaki S."/>
            <person name="Morinaga S."/>
            <person name="Murata T."/>
            <person name="Mueller-Roeber B."/>
            <person name="Nelson D.R."/>
            <person name="Obara M."/>
            <person name="Oguri Y."/>
            <person name="Olmstead R.G."/>
            <person name="Onodera N."/>
            <person name="Petersen B.L."/>
            <person name="Pils B."/>
            <person name="Prigge M."/>
            <person name="Rensing S.A."/>
            <person name="Riano-Pachon D.M."/>
            <person name="Roberts A.W."/>
            <person name="Sato Y."/>
            <person name="Scheller H.V."/>
            <person name="Schulz B."/>
            <person name="Schulz C."/>
            <person name="Shakirov E.V."/>
            <person name="Shibagaki N."/>
            <person name="Shinohara N."/>
            <person name="Shippen D.E."/>
            <person name="Soerensen I."/>
            <person name="Sotooka R."/>
            <person name="Sugimoto N."/>
            <person name="Sugita M."/>
            <person name="Sumikawa N."/>
            <person name="Tanurdzic M."/>
            <person name="Theissen G."/>
            <person name="Ulvskov P."/>
            <person name="Wakazuki S."/>
            <person name="Weng J.K."/>
            <person name="Willats W.W."/>
            <person name="Wipf D."/>
            <person name="Wolf P.G."/>
            <person name="Yang L."/>
            <person name="Zimmer A.D."/>
            <person name="Zhu Q."/>
            <person name="Mitros T."/>
            <person name="Hellsten U."/>
            <person name="Loque D."/>
            <person name="Otillar R."/>
            <person name="Salamov A."/>
            <person name="Schmutz J."/>
            <person name="Shapiro H."/>
            <person name="Lindquist E."/>
            <person name="Lucas S."/>
            <person name="Rokhsar D."/>
            <person name="Grigoriev I.V."/>
        </authorList>
    </citation>
    <scope>NUCLEOTIDE SEQUENCE [LARGE SCALE GENOMIC DNA]</scope>
</reference>
<keyword evidence="3" id="KW-0539">Nucleus</keyword>
<proteinExistence type="inferred from homology"/>
<feature type="compositionally biased region" description="Polar residues" evidence="4">
    <location>
        <begin position="142"/>
        <end position="154"/>
    </location>
</feature>